<evidence type="ECO:0000256" key="2">
    <source>
        <dbReference type="ARBA" id="ARBA00023242"/>
    </source>
</evidence>
<comment type="caution">
    <text evidence="6">The sequence shown here is derived from an EMBL/GenBank/DDBJ whole genome shotgun (WGS) entry which is preliminary data.</text>
</comment>
<protein>
    <recommendedName>
        <fullName evidence="3">DNA polymerase epsilon subunit 3</fullName>
    </recommendedName>
</protein>
<dbReference type="InterPro" id="IPR003958">
    <property type="entry name" value="CBFA_NFYB_domain"/>
</dbReference>
<dbReference type="GO" id="GO:0031490">
    <property type="term" value="F:chromatin DNA binding"/>
    <property type="evidence" value="ECO:0007669"/>
    <property type="project" value="TreeGrafter"/>
</dbReference>
<organism evidence="6 7">
    <name type="scientific">Steinernema hermaphroditum</name>
    <dbReference type="NCBI Taxonomy" id="289476"/>
    <lineage>
        <taxon>Eukaryota</taxon>
        <taxon>Metazoa</taxon>
        <taxon>Ecdysozoa</taxon>
        <taxon>Nematoda</taxon>
        <taxon>Chromadorea</taxon>
        <taxon>Rhabditida</taxon>
        <taxon>Tylenchina</taxon>
        <taxon>Panagrolaimomorpha</taxon>
        <taxon>Strongyloidoidea</taxon>
        <taxon>Steinernematidae</taxon>
        <taxon>Steinernema</taxon>
    </lineage>
</organism>
<dbReference type="AlphaFoldDB" id="A0AA39HF76"/>
<feature type="domain" description="Transcription factor CBF/NF-Y/archaeal histone" evidence="5">
    <location>
        <begin position="50"/>
        <end position="114"/>
    </location>
</feature>
<evidence type="ECO:0000313" key="7">
    <source>
        <dbReference type="Proteomes" id="UP001175271"/>
    </source>
</evidence>
<keyword evidence="7" id="KW-1185">Reference proteome</keyword>
<feature type="compositionally biased region" description="Basic and acidic residues" evidence="4">
    <location>
        <begin position="134"/>
        <end position="143"/>
    </location>
</feature>
<dbReference type="GO" id="GO:0008623">
    <property type="term" value="C:CHRAC"/>
    <property type="evidence" value="ECO:0007669"/>
    <property type="project" value="TreeGrafter"/>
</dbReference>
<dbReference type="GO" id="GO:0006974">
    <property type="term" value="P:DNA damage response"/>
    <property type="evidence" value="ECO:0007669"/>
    <property type="project" value="TreeGrafter"/>
</dbReference>
<proteinExistence type="predicted"/>
<name>A0AA39HF76_9BILA</name>
<keyword evidence="2" id="KW-0539">Nucleus</keyword>
<dbReference type="SUPFAM" id="SSF47113">
    <property type="entry name" value="Histone-fold"/>
    <property type="match status" value="1"/>
</dbReference>
<dbReference type="PANTHER" id="PTHR46172">
    <property type="entry name" value="DNA POLYMERASE EPSILON SUBUNIT 3"/>
    <property type="match status" value="1"/>
</dbReference>
<dbReference type="InterPro" id="IPR051377">
    <property type="entry name" value="DNA_Pol-Epsilon_Subunit"/>
</dbReference>
<dbReference type="EMBL" id="JAUCMV010000004">
    <property type="protein sequence ID" value="KAK0404111.1"/>
    <property type="molecule type" value="Genomic_DNA"/>
</dbReference>
<evidence type="ECO:0000313" key="6">
    <source>
        <dbReference type="EMBL" id="KAK0404111.1"/>
    </source>
</evidence>
<comment type="subcellular location">
    <subcellularLocation>
        <location evidence="1">Nucleus</location>
    </subcellularLocation>
</comment>
<evidence type="ECO:0000259" key="5">
    <source>
        <dbReference type="Pfam" id="PF00808"/>
    </source>
</evidence>
<dbReference type="CDD" id="cd22928">
    <property type="entry name" value="HFD_POLE3_DPB4"/>
    <property type="match status" value="1"/>
</dbReference>
<evidence type="ECO:0000256" key="4">
    <source>
        <dbReference type="SAM" id="MobiDB-lite"/>
    </source>
</evidence>
<dbReference type="GO" id="GO:0006272">
    <property type="term" value="P:leading strand elongation"/>
    <property type="evidence" value="ECO:0007669"/>
    <property type="project" value="TreeGrafter"/>
</dbReference>
<dbReference type="Pfam" id="PF00808">
    <property type="entry name" value="CBFD_NFYB_HMF"/>
    <property type="match status" value="1"/>
</dbReference>
<feature type="compositionally biased region" description="Basic and acidic residues" evidence="4">
    <location>
        <begin position="150"/>
        <end position="177"/>
    </location>
</feature>
<feature type="region of interest" description="Disordered" evidence="4">
    <location>
        <begin position="1"/>
        <end position="44"/>
    </location>
</feature>
<dbReference type="InterPro" id="IPR009072">
    <property type="entry name" value="Histone-fold"/>
</dbReference>
<evidence type="ECO:0000256" key="3">
    <source>
        <dbReference type="ARBA" id="ARBA00039793"/>
    </source>
</evidence>
<feature type="region of interest" description="Disordered" evidence="4">
    <location>
        <begin position="134"/>
        <end position="177"/>
    </location>
</feature>
<sequence length="177" mass="19146">MARENGAQMVTVTSSEDRMPSEKSVTSPVLEEESATVPPQSDDYSAEDLRLPMAVITRIAKEAMPSGTALGKDARTALARSAAVFILNVTTFANENAAKGKRKMINGNDVLAAVKALECGAEFEEILREGQAKFQEKRQAKIEAKKKKAAEKDSASTEETHTESPEIIEEDAKMDDG</sequence>
<dbReference type="GO" id="GO:0031507">
    <property type="term" value="P:heterochromatin formation"/>
    <property type="evidence" value="ECO:0007669"/>
    <property type="project" value="TreeGrafter"/>
</dbReference>
<evidence type="ECO:0000256" key="1">
    <source>
        <dbReference type="ARBA" id="ARBA00004123"/>
    </source>
</evidence>
<reference evidence="6" key="1">
    <citation type="submission" date="2023-06" db="EMBL/GenBank/DDBJ databases">
        <title>Genomic analysis of the entomopathogenic nematode Steinernema hermaphroditum.</title>
        <authorList>
            <person name="Schwarz E.M."/>
            <person name="Heppert J.K."/>
            <person name="Baniya A."/>
            <person name="Schwartz H.T."/>
            <person name="Tan C.-H."/>
            <person name="Antoshechkin I."/>
            <person name="Sternberg P.W."/>
            <person name="Goodrich-Blair H."/>
            <person name="Dillman A.R."/>
        </authorList>
    </citation>
    <scope>NUCLEOTIDE SEQUENCE</scope>
    <source>
        <strain evidence="6">PS9179</strain>
        <tissue evidence="6">Whole animal</tissue>
    </source>
</reference>
<dbReference type="GO" id="GO:0046982">
    <property type="term" value="F:protein heterodimerization activity"/>
    <property type="evidence" value="ECO:0007669"/>
    <property type="project" value="InterPro"/>
</dbReference>
<accession>A0AA39HF76</accession>
<gene>
    <name evidence="6" type="ORF">QR680_017295</name>
</gene>
<dbReference type="GO" id="GO:0008622">
    <property type="term" value="C:epsilon DNA polymerase complex"/>
    <property type="evidence" value="ECO:0007669"/>
    <property type="project" value="TreeGrafter"/>
</dbReference>
<dbReference type="Proteomes" id="UP001175271">
    <property type="component" value="Unassembled WGS sequence"/>
</dbReference>
<dbReference type="PANTHER" id="PTHR46172:SF1">
    <property type="entry name" value="DNA POLYMERASE EPSILON SUBUNIT 3"/>
    <property type="match status" value="1"/>
</dbReference>
<dbReference type="Gene3D" id="1.10.20.10">
    <property type="entry name" value="Histone, subunit A"/>
    <property type="match status" value="1"/>
</dbReference>